<keyword evidence="4" id="KW-0653">Protein transport</keyword>
<name>A0A9D4ZC80_ADICA</name>
<dbReference type="InterPro" id="IPR037202">
    <property type="entry name" value="ESCRT_assembly_dom"/>
</dbReference>
<dbReference type="Gene3D" id="6.10.140.820">
    <property type="match status" value="1"/>
</dbReference>
<sequence>MSQTPPSTSGMQPTTSMNPVHGAGAFSPSTSIPQIPSTSPYDMRKGKEMEMDKLANTQGLLRQREQICKKGLQELSHEKEALEQQLQTVLTNTDVLETWLKDNKKNDTDVDIDNAFEPCDALSKQLLECTSAELAIEDVLYSLDKAVQEGVIPVDIYLKQIAAGGKVFPNAWRIRNALSTESRCFLCADFSAFSFRQMLR</sequence>
<feature type="compositionally biased region" description="Low complexity" evidence="5">
    <location>
        <begin position="27"/>
        <end position="40"/>
    </location>
</feature>
<dbReference type="PANTHER" id="PTHR23306:SF3">
    <property type="entry name" value="TUMOR SUPPRESSOR PROTEIN 101"/>
    <property type="match status" value="1"/>
</dbReference>
<dbReference type="GO" id="GO:0015031">
    <property type="term" value="P:protein transport"/>
    <property type="evidence" value="ECO:0007669"/>
    <property type="project" value="UniProtKB-KW"/>
</dbReference>
<keyword evidence="3" id="KW-0967">Endosome</keyword>
<feature type="compositionally biased region" description="Polar residues" evidence="5">
    <location>
        <begin position="1"/>
        <end position="18"/>
    </location>
</feature>
<dbReference type="SUPFAM" id="SSF140111">
    <property type="entry name" value="Endosomal sorting complex assembly domain"/>
    <property type="match status" value="1"/>
</dbReference>
<dbReference type="InterPro" id="IPR017916">
    <property type="entry name" value="SB_dom"/>
</dbReference>
<evidence type="ECO:0000256" key="1">
    <source>
        <dbReference type="ARBA" id="ARBA00004177"/>
    </source>
</evidence>
<keyword evidence="8" id="KW-1185">Reference proteome</keyword>
<evidence type="ECO:0000313" key="8">
    <source>
        <dbReference type="Proteomes" id="UP000886520"/>
    </source>
</evidence>
<gene>
    <name evidence="7" type="ORF">GOP47_0014506</name>
</gene>
<evidence type="ECO:0000313" key="7">
    <source>
        <dbReference type="EMBL" id="KAI5070163.1"/>
    </source>
</evidence>
<reference evidence="7" key="1">
    <citation type="submission" date="2021-01" db="EMBL/GenBank/DDBJ databases">
        <title>Adiantum capillus-veneris genome.</title>
        <authorList>
            <person name="Fang Y."/>
            <person name="Liao Q."/>
        </authorList>
    </citation>
    <scope>NUCLEOTIDE SEQUENCE</scope>
    <source>
        <strain evidence="7">H3</strain>
        <tissue evidence="7">Leaf</tissue>
    </source>
</reference>
<dbReference type="GO" id="GO:0000813">
    <property type="term" value="C:ESCRT I complex"/>
    <property type="evidence" value="ECO:0007669"/>
    <property type="project" value="TreeGrafter"/>
</dbReference>
<dbReference type="AlphaFoldDB" id="A0A9D4ZC80"/>
<evidence type="ECO:0000256" key="5">
    <source>
        <dbReference type="SAM" id="MobiDB-lite"/>
    </source>
</evidence>
<evidence type="ECO:0000256" key="2">
    <source>
        <dbReference type="ARBA" id="ARBA00022448"/>
    </source>
</evidence>
<keyword evidence="2" id="KW-0813">Transport</keyword>
<dbReference type="InterPro" id="IPR052070">
    <property type="entry name" value="ESCRT-I_UEV_domain"/>
</dbReference>
<evidence type="ECO:0000259" key="6">
    <source>
        <dbReference type="Pfam" id="PF09454"/>
    </source>
</evidence>
<dbReference type="Proteomes" id="UP000886520">
    <property type="component" value="Chromosome 14"/>
</dbReference>
<dbReference type="GO" id="GO:0008333">
    <property type="term" value="P:endosome to lysosome transport"/>
    <property type="evidence" value="ECO:0007669"/>
    <property type="project" value="TreeGrafter"/>
</dbReference>
<accession>A0A9D4ZC80</accession>
<dbReference type="GO" id="GO:0043130">
    <property type="term" value="F:ubiquitin binding"/>
    <property type="evidence" value="ECO:0007669"/>
    <property type="project" value="TreeGrafter"/>
</dbReference>
<feature type="region of interest" description="Disordered" evidence="5">
    <location>
        <begin position="1"/>
        <end position="43"/>
    </location>
</feature>
<dbReference type="OrthoDB" id="306304at2759"/>
<evidence type="ECO:0000256" key="3">
    <source>
        <dbReference type="ARBA" id="ARBA00022753"/>
    </source>
</evidence>
<comment type="subcellular location">
    <subcellularLocation>
        <location evidence="1">Endosome</location>
    </subcellularLocation>
</comment>
<protein>
    <recommendedName>
        <fullName evidence="6">SB domain-containing protein</fullName>
    </recommendedName>
</protein>
<proteinExistence type="predicted"/>
<dbReference type="EMBL" id="JABFUD020000014">
    <property type="protein sequence ID" value="KAI5070163.1"/>
    <property type="molecule type" value="Genomic_DNA"/>
</dbReference>
<feature type="domain" description="SB" evidence="6">
    <location>
        <begin position="115"/>
        <end position="161"/>
    </location>
</feature>
<organism evidence="7 8">
    <name type="scientific">Adiantum capillus-veneris</name>
    <name type="common">Maidenhair fern</name>
    <dbReference type="NCBI Taxonomy" id="13818"/>
    <lineage>
        <taxon>Eukaryota</taxon>
        <taxon>Viridiplantae</taxon>
        <taxon>Streptophyta</taxon>
        <taxon>Embryophyta</taxon>
        <taxon>Tracheophyta</taxon>
        <taxon>Polypodiopsida</taxon>
        <taxon>Polypodiidae</taxon>
        <taxon>Polypodiales</taxon>
        <taxon>Pteridineae</taxon>
        <taxon>Pteridaceae</taxon>
        <taxon>Vittarioideae</taxon>
        <taxon>Adiantum</taxon>
    </lineage>
</organism>
<dbReference type="PANTHER" id="PTHR23306">
    <property type="entry name" value="TUMOR SUSCEPTIBILITY GENE 101 PROTEIN-RELATED"/>
    <property type="match status" value="1"/>
</dbReference>
<evidence type="ECO:0000256" key="4">
    <source>
        <dbReference type="ARBA" id="ARBA00022927"/>
    </source>
</evidence>
<comment type="caution">
    <text evidence="7">The sequence shown here is derived from an EMBL/GenBank/DDBJ whole genome shotgun (WGS) entry which is preliminary data.</text>
</comment>
<dbReference type="Pfam" id="PF09454">
    <property type="entry name" value="Vps23_core"/>
    <property type="match status" value="1"/>
</dbReference>